<dbReference type="GO" id="GO:0043107">
    <property type="term" value="P:type IV pilus-dependent motility"/>
    <property type="evidence" value="ECO:0007669"/>
    <property type="project" value="InterPro"/>
</dbReference>
<dbReference type="STRING" id="400772.RR49_00803"/>
<evidence type="ECO:0000313" key="2">
    <source>
        <dbReference type="Proteomes" id="UP000033451"/>
    </source>
</evidence>
<name>A0A0F0LXR0_9MICO</name>
<dbReference type="PATRIC" id="fig|400772.4.peg.832"/>
<sequence length="220" mass="21407">MRNMSRGLISALGALIAVVLVAAGVFLVALPIYLSATGVHGQADAAAATNDQLQVRVDALAAQAKDTTQLTQAVAQLRTQIPSAAGVDQLVDLVTTAASAAGVTITSITPSPAVAFAPRTSEVAAADAANTATAGSAGSSATTPATGTTAAPVGRLQVPIAITVTAKDAAQAASFLDALRAGPRLLAIVGTSATETGTGSSTGGALTVTVSALAFAETEQ</sequence>
<dbReference type="Proteomes" id="UP000033451">
    <property type="component" value="Unassembled WGS sequence"/>
</dbReference>
<evidence type="ECO:0000313" key="1">
    <source>
        <dbReference type="EMBL" id="KJL38172.1"/>
    </source>
</evidence>
<dbReference type="InterPro" id="IPR014717">
    <property type="entry name" value="Transl_elong_EF1B/ribsomal_bS6"/>
</dbReference>
<dbReference type="Gene3D" id="3.30.70.60">
    <property type="match status" value="1"/>
</dbReference>
<gene>
    <name evidence="1" type="ORF">RR49_00803</name>
</gene>
<comment type="caution">
    <text evidence="1">The sequence shown here is derived from an EMBL/GenBank/DDBJ whole genome shotgun (WGS) entry which is preliminary data.</text>
</comment>
<organism evidence="1 2">
    <name type="scientific">Microbacterium ginsengisoli</name>
    <dbReference type="NCBI Taxonomy" id="400772"/>
    <lineage>
        <taxon>Bacteria</taxon>
        <taxon>Bacillati</taxon>
        <taxon>Actinomycetota</taxon>
        <taxon>Actinomycetes</taxon>
        <taxon>Micrococcales</taxon>
        <taxon>Microbacteriaceae</taxon>
        <taxon>Microbacterium</taxon>
    </lineage>
</organism>
<proteinExistence type="predicted"/>
<protein>
    <submittedName>
        <fullName evidence="1">Pilus assembly protein, PilO</fullName>
    </submittedName>
</protein>
<dbReference type="OrthoDB" id="5065532at2"/>
<dbReference type="AlphaFoldDB" id="A0A0F0LXR0"/>
<dbReference type="EMBL" id="JYIY01000064">
    <property type="protein sequence ID" value="KJL38172.1"/>
    <property type="molecule type" value="Genomic_DNA"/>
</dbReference>
<dbReference type="GO" id="GO:0043683">
    <property type="term" value="P:type IV pilus assembly"/>
    <property type="evidence" value="ECO:0007669"/>
    <property type="project" value="InterPro"/>
</dbReference>
<dbReference type="InterPro" id="IPR007445">
    <property type="entry name" value="PilO"/>
</dbReference>
<keyword evidence="2" id="KW-1185">Reference proteome</keyword>
<dbReference type="Pfam" id="PF04350">
    <property type="entry name" value="PilO"/>
    <property type="match status" value="1"/>
</dbReference>
<reference evidence="1 2" key="1">
    <citation type="submission" date="2015-02" db="EMBL/GenBank/DDBJ databases">
        <title>Draft genome sequences of ten Microbacterium spp. with emphasis on heavy metal contaminated environments.</title>
        <authorList>
            <person name="Corretto E."/>
        </authorList>
    </citation>
    <scope>NUCLEOTIDE SEQUENCE [LARGE SCALE GENOMIC DNA]</scope>
    <source>
        <strain evidence="1 2">DSM 18659</strain>
    </source>
</reference>
<accession>A0A0F0LXR0</accession>